<name>A0A1M7DQM6_9RHOB</name>
<gene>
    <name evidence="2" type="ORF">SAMN05444414_1477</name>
</gene>
<evidence type="ECO:0008006" key="4">
    <source>
        <dbReference type="Google" id="ProtNLM"/>
    </source>
</evidence>
<dbReference type="Gene3D" id="3.40.50.1820">
    <property type="entry name" value="alpha/beta hydrolase"/>
    <property type="match status" value="1"/>
</dbReference>
<dbReference type="InterPro" id="IPR029058">
    <property type="entry name" value="AB_hydrolase_fold"/>
</dbReference>
<evidence type="ECO:0000313" key="3">
    <source>
        <dbReference type="Proteomes" id="UP000184191"/>
    </source>
</evidence>
<dbReference type="RefSeq" id="WP_139279410.1">
    <property type="nucleotide sequence ID" value="NZ_FRBN01000047.1"/>
</dbReference>
<feature type="transmembrane region" description="Helical" evidence="1">
    <location>
        <begin position="588"/>
        <end position="608"/>
    </location>
</feature>
<dbReference type="Proteomes" id="UP000184191">
    <property type="component" value="Unassembled WGS sequence"/>
</dbReference>
<evidence type="ECO:0000256" key="1">
    <source>
        <dbReference type="SAM" id="Phobius"/>
    </source>
</evidence>
<organism evidence="2 3">
    <name type="scientific">Roseovarius marisflavi</name>
    <dbReference type="NCBI Taxonomy" id="1054996"/>
    <lineage>
        <taxon>Bacteria</taxon>
        <taxon>Pseudomonadati</taxon>
        <taxon>Pseudomonadota</taxon>
        <taxon>Alphaproteobacteria</taxon>
        <taxon>Rhodobacterales</taxon>
        <taxon>Roseobacteraceae</taxon>
        <taxon>Roseovarius</taxon>
    </lineage>
</organism>
<accession>A0A1M7DQM6</accession>
<protein>
    <recommendedName>
        <fullName evidence="4">Alpha/beta hydrolase</fullName>
    </recommendedName>
</protein>
<keyword evidence="1" id="KW-0472">Membrane</keyword>
<feature type="transmembrane region" description="Helical" evidence="1">
    <location>
        <begin position="539"/>
        <end position="568"/>
    </location>
</feature>
<sequence>MSSLTAVHQYREKTLTAASKLFEIGVLADAPDDESFILRLNTLVARRRTDADKNAPVDLSDAIKADGALKAQAELIVLGRWLLLEGHPGMKRQGGPQPDPRRILKGVAAILAELHTRPLKTKHDIALGGRASRKQGITKHDLAKQWDVLFGDKITPSMFDSLLRSLQRILPLYLKHLKSGAASHAGMQIKKSPEIKRVLDAISGILPKSKKKRPDILAEPDVKHPAYLLPFEIELEYQSAAHEEEYRKLPKGTRPIARLRYVPKITSATSTSGTIRADRDGKIVLIPEVDSVYPLLVRSRRRTGMASTQADEQPEVDEAIGSGYTAVLYVHGMGNQRRFEEVSRLIDAIDTYLSNSFRQRGEKLGYLAKIKPRLELCRASKGDDVTYVRTLHANPNEHEEWVSPETRYYEIYWAPVMAGMGSPGSVIKWILRQAKRPLQTRFSPWRERHRLRRSTLAELYENELKWPGNTRAEDFDKLLRLYSDFERLDVKRDFPEGSFEQFLSFIGTKYTKRPETTKRLIALAQAWHRAYILTEARNLFFLMTILLAMVLTGGLLIWSILSVMQLVSGLSFLTESKLPFAEYLRDNFHPSVSAASGLLVNLLIAFGLGKFLTNYMGDVEAWVTYEETDEKHIRRRRVLDEATRIATHVLLDPRCERVVVISHSLGTSVAHDTLLTLARNNRARNPANPISGPVPLEKIRHFVTIASPIDKINYFFESTRSAFHRYLRIVDTLRGDISEAPFAKNRKPHIHWVNFWDQADIISGPLHSPVGRRGLLNRVDNFHVANLHAPDPGASHSAYFGNRAVISRLFDMIYRNRYSFGDAPLREDGKGHDYDRVMLGPGENKGLHLHFFRLVLALPWLGLAYIVFLLLGAHFLSSVIFGVIIAVSATMVISVLMRKLRGARQDL</sequence>
<keyword evidence="1" id="KW-0812">Transmembrane</keyword>
<feature type="transmembrane region" description="Helical" evidence="1">
    <location>
        <begin position="879"/>
        <end position="897"/>
    </location>
</feature>
<keyword evidence="1" id="KW-1133">Transmembrane helix</keyword>
<keyword evidence="3" id="KW-1185">Reference proteome</keyword>
<feature type="transmembrane region" description="Helical" evidence="1">
    <location>
        <begin position="851"/>
        <end position="873"/>
    </location>
</feature>
<dbReference type="EMBL" id="FRBN01000047">
    <property type="protein sequence ID" value="SHL81814.1"/>
    <property type="molecule type" value="Genomic_DNA"/>
</dbReference>
<feature type="transmembrane region" description="Helical" evidence="1">
    <location>
        <begin position="412"/>
        <end position="431"/>
    </location>
</feature>
<proteinExistence type="predicted"/>
<dbReference type="OrthoDB" id="4058760at2"/>
<reference evidence="3" key="1">
    <citation type="submission" date="2016-11" db="EMBL/GenBank/DDBJ databases">
        <authorList>
            <person name="Varghese N."/>
            <person name="Submissions S."/>
        </authorList>
    </citation>
    <scope>NUCLEOTIDE SEQUENCE [LARGE SCALE GENOMIC DNA]</scope>
    <source>
        <strain evidence="3">DSM 29327</strain>
    </source>
</reference>
<evidence type="ECO:0000313" key="2">
    <source>
        <dbReference type="EMBL" id="SHL81814.1"/>
    </source>
</evidence>
<dbReference type="AlphaFoldDB" id="A0A1M7DQM6"/>